<dbReference type="Pfam" id="PF07690">
    <property type="entry name" value="MFS_1"/>
    <property type="match status" value="1"/>
</dbReference>
<reference evidence="2 3" key="1">
    <citation type="submission" date="2016-04" db="EMBL/GenBank/DDBJ databases">
        <title>Complete genome sequence of Thermococcus barossii type strain SHCK-94.</title>
        <authorList>
            <person name="Oger P.M."/>
        </authorList>
    </citation>
    <scope>NUCLEOTIDE SEQUENCE [LARGE SCALE GENOMIC DNA]</scope>
    <source>
        <strain evidence="2 3">SHCK-94</strain>
    </source>
</reference>
<dbReference type="InterPro" id="IPR036259">
    <property type="entry name" value="MFS_trans_sf"/>
</dbReference>
<dbReference type="GO" id="GO:0022857">
    <property type="term" value="F:transmembrane transporter activity"/>
    <property type="evidence" value="ECO:0007669"/>
    <property type="project" value="InterPro"/>
</dbReference>
<dbReference type="Proteomes" id="UP000250272">
    <property type="component" value="Chromosome"/>
</dbReference>
<keyword evidence="1" id="KW-0812">Transmembrane</keyword>
<gene>
    <name evidence="2" type="ORF">A3L01_06475</name>
</gene>
<name>A0A2Z2MEZ7_9EURY</name>
<dbReference type="PANTHER" id="PTHR23518:SF2">
    <property type="entry name" value="MAJOR FACILITATOR SUPERFAMILY TRANSPORTER"/>
    <property type="match status" value="1"/>
</dbReference>
<dbReference type="Gene3D" id="1.20.1250.20">
    <property type="entry name" value="MFS general substrate transporter like domains"/>
    <property type="match status" value="1"/>
</dbReference>
<dbReference type="GeneID" id="33326404"/>
<feature type="transmembrane region" description="Helical" evidence="1">
    <location>
        <begin position="365"/>
        <end position="382"/>
    </location>
</feature>
<feature type="transmembrane region" description="Helical" evidence="1">
    <location>
        <begin position="210"/>
        <end position="238"/>
    </location>
</feature>
<feature type="transmembrane region" description="Helical" evidence="1">
    <location>
        <begin position="167"/>
        <end position="189"/>
    </location>
</feature>
<feature type="transmembrane region" description="Helical" evidence="1">
    <location>
        <begin position="12"/>
        <end position="34"/>
    </location>
</feature>
<organism evidence="2 3">
    <name type="scientific">Thermococcus barossii</name>
    <dbReference type="NCBI Taxonomy" id="54077"/>
    <lineage>
        <taxon>Archaea</taxon>
        <taxon>Methanobacteriati</taxon>
        <taxon>Methanobacteriota</taxon>
        <taxon>Thermococci</taxon>
        <taxon>Thermococcales</taxon>
        <taxon>Thermococcaceae</taxon>
        <taxon>Thermococcus</taxon>
    </lineage>
</organism>
<dbReference type="RefSeq" id="WP_088865033.1">
    <property type="nucleotide sequence ID" value="NZ_CP015101.1"/>
</dbReference>
<dbReference type="KEGG" id="tbs:A3L01_06475"/>
<dbReference type="EMBL" id="CP015101">
    <property type="protein sequence ID" value="ASJ05027.1"/>
    <property type="molecule type" value="Genomic_DNA"/>
</dbReference>
<evidence type="ECO:0000313" key="3">
    <source>
        <dbReference type="Proteomes" id="UP000250272"/>
    </source>
</evidence>
<keyword evidence="3" id="KW-1185">Reference proteome</keyword>
<feature type="transmembrane region" description="Helical" evidence="1">
    <location>
        <begin position="40"/>
        <end position="63"/>
    </location>
</feature>
<keyword evidence="1" id="KW-0472">Membrane</keyword>
<proteinExistence type="predicted"/>
<dbReference type="InterPro" id="IPR011701">
    <property type="entry name" value="MFS"/>
</dbReference>
<dbReference type="SUPFAM" id="SSF103473">
    <property type="entry name" value="MFS general substrate transporter"/>
    <property type="match status" value="1"/>
</dbReference>
<evidence type="ECO:0000313" key="2">
    <source>
        <dbReference type="EMBL" id="ASJ05027.1"/>
    </source>
</evidence>
<dbReference type="OrthoDB" id="94818at2157"/>
<accession>A0A2Z2MEZ7</accession>
<keyword evidence="1" id="KW-1133">Transmembrane helix</keyword>
<evidence type="ECO:0000256" key="1">
    <source>
        <dbReference type="SAM" id="Phobius"/>
    </source>
</evidence>
<feature type="transmembrane region" description="Helical" evidence="1">
    <location>
        <begin position="244"/>
        <end position="264"/>
    </location>
</feature>
<dbReference type="AlphaFoldDB" id="A0A2Z2MEZ7"/>
<sequence length="394" mass="44300">MRWSEIPKDAKAYMLYHTLIAPGLIVWILFPLYLMETGYSVLEVGAFFTAVNIISIPLTYLFGRLFNRWDIKKGLIAIDILDGIAYVLYGLARGAVAPLVLFAGRTIEKLSTVLYPLYRAYEQIIYPADKYEEIFAWHLRLPEVARLITFPILGYVFGYLYPSAESYRWAFIFFGLFSAVTVAYIWLFLPSVGKKERITPEDFTFKVGEFKVLLAFEALLTLAWALAPEIVLINYVVFVLHKTVFEVTLIACASSLASIIGTYASERVPKGRGFQVIGAGMFINAVYALVMALSPPFWLALIVYAVGDFGNTLWFPFYRSWQFSLIPKERASEFHAAISSYNRLIGLVTPFIAGALASIHATLPYAASLAMFLIAGSLFTKLSRKENSHPQTPT</sequence>
<protein>
    <submittedName>
        <fullName evidence="2">MFS transporter</fullName>
    </submittedName>
</protein>
<dbReference type="PANTHER" id="PTHR23518">
    <property type="entry name" value="C-METHYLTRANSFERASE"/>
    <property type="match status" value="1"/>
</dbReference>